<organism evidence="2 3">
    <name type="scientific">Paralvinella palmiformis</name>
    <dbReference type="NCBI Taxonomy" id="53620"/>
    <lineage>
        <taxon>Eukaryota</taxon>
        <taxon>Metazoa</taxon>
        <taxon>Spiralia</taxon>
        <taxon>Lophotrochozoa</taxon>
        <taxon>Annelida</taxon>
        <taxon>Polychaeta</taxon>
        <taxon>Sedentaria</taxon>
        <taxon>Canalipalpata</taxon>
        <taxon>Terebellida</taxon>
        <taxon>Terebelliformia</taxon>
        <taxon>Alvinellidae</taxon>
        <taxon>Paralvinella</taxon>
    </lineage>
</organism>
<protein>
    <recommendedName>
        <fullName evidence="1">IRS-type PTB domain-containing protein</fullName>
    </recommendedName>
</protein>
<evidence type="ECO:0000313" key="3">
    <source>
        <dbReference type="Proteomes" id="UP001208570"/>
    </source>
</evidence>
<sequence>MFKVTTNIDTLPKVLWFAVSPMGIHFMEIKGPNIYYTYTFDQVTSCTPTNKNLTIVVNKNSQKEEFFFYTNEGEQIVWLIKDYSQCVSHPSLENDVMSQAAKLDQDNASIESVTLDISS</sequence>
<keyword evidence="3" id="KW-1185">Reference proteome</keyword>
<comment type="caution">
    <text evidence="2">The sequence shown here is derived from an EMBL/GenBank/DDBJ whole genome shotgun (WGS) entry which is preliminary data.</text>
</comment>
<name>A0AAD9JBW9_9ANNE</name>
<dbReference type="Gene3D" id="2.30.29.30">
    <property type="entry name" value="Pleckstrin-homology domain (PH domain)/Phosphotyrosine-binding domain (PTB)"/>
    <property type="match status" value="1"/>
</dbReference>
<feature type="domain" description="IRS-type PTB" evidence="1">
    <location>
        <begin position="8"/>
        <end position="86"/>
    </location>
</feature>
<dbReference type="EMBL" id="JAODUP010000427">
    <property type="protein sequence ID" value="KAK2149999.1"/>
    <property type="molecule type" value="Genomic_DNA"/>
</dbReference>
<dbReference type="InterPro" id="IPR011993">
    <property type="entry name" value="PH-like_dom_sf"/>
</dbReference>
<dbReference type="Proteomes" id="UP001208570">
    <property type="component" value="Unassembled WGS sequence"/>
</dbReference>
<gene>
    <name evidence="2" type="ORF">LSH36_427g01037</name>
</gene>
<dbReference type="SUPFAM" id="SSF50729">
    <property type="entry name" value="PH domain-like"/>
    <property type="match status" value="1"/>
</dbReference>
<evidence type="ECO:0000259" key="1">
    <source>
        <dbReference type="Pfam" id="PF02174"/>
    </source>
</evidence>
<dbReference type="AlphaFoldDB" id="A0AAD9JBW9"/>
<dbReference type="Pfam" id="PF02174">
    <property type="entry name" value="IRS"/>
    <property type="match status" value="1"/>
</dbReference>
<proteinExistence type="predicted"/>
<dbReference type="InterPro" id="IPR002404">
    <property type="entry name" value="IRS_PTB"/>
</dbReference>
<evidence type="ECO:0000313" key="2">
    <source>
        <dbReference type="EMBL" id="KAK2149999.1"/>
    </source>
</evidence>
<reference evidence="2" key="1">
    <citation type="journal article" date="2023" name="Mol. Biol. Evol.">
        <title>Third-Generation Sequencing Reveals the Adaptive Role of the Epigenome in Three Deep-Sea Polychaetes.</title>
        <authorList>
            <person name="Perez M."/>
            <person name="Aroh O."/>
            <person name="Sun Y."/>
            <person name="Lan Y."/>
            <person name="Juniper S.K."/>
            <person name="Young C.R."/>
            <person name="Angers B."/>
            <person name="Qian P.Y."/>
        </authorList>
    </citation>
    <scope>NUCLEOTIDE SEQUENCE</scope>
    <source>
        <strain evidence="2">P08H-3</strain>
    </source>
</reference>
<accession>A0AAD9JBW9</accession>